<evidence type="ECO:0000313" key="2">
    <source>
        <dbReference type="EMBL" id="CAE7334821.1"/>
    </source>
</evidence>
<gene>
    <name evidence="2" type="primary">Adck1</name>
    <name evidence="2" type="ORF">SNAT2548_LOCUS17515</name>
</gene>
<dbReference type="SUPFAM" id="SSF56112">
    <property type="entry name" value="Protein kinase-like (PK-like)"/>
    <property type="match status" value="1"/>
</dbReference>
<feature type="domain" description="ABC1 atypical kinase-like" evidence="1">
    <location>
        <begin position="19"/>
        <end position="268"/>
    </location>
</feature>
<evidence type="ECO:0000259" key="1">
    <source>
        <dbReference type="Pfam" id="PF03109"/>
    </source>
</evidence>
<sequence length="336" mass="38053">MSAMVGTLPDAFTKEFLSLTDHLPVSTVQEVYRTVQRTFNQAPKDIFCEFDPEPLASASIAQVHRARLRSTREIVAVKVQHDGVDRIFLEDIETLTAVAEQLAAWWPDLDFRKFAEEWRESLPRELDFMHERSALERAGRALREAGNCCIVPKVHPKLCGPHVFVMEFIEAGPILDLGDQEFCEKNKVDKHRVLTELIHAFGIMAFRDGMFHADPHAGNVRLKLDASTPGGARPVLLDWGLIREITDEERLGLAKVFHSLANFDIAGLFDVLESLGFSLKSELVNDAFKRDLIDKARGVVKDTINKHKTRENAKELGLRWVAKPFRRKSWCGISTL</sequence>
<dbReference type="InterPro" id="IPR011009">
    <property type="entry name" value="Kinase-like_dom_sf"/>
</dbReference>
<dbReference type="Pfam" id="PF03109">
    <property type="entry name" value="ABC1"/>
    <property type="match status" value="1"/>
</dbReference>
<reference evidence="2" key="1">
    <citation type="submission" date="2021-02" db="EMBL/GenBank/DDBJ databases">
        <authorList>
            <person name="Dougan E. K."/>
            <person name="Rhodes N."/>
            <person name="Thang M."/>
            <person name="Chan C."/>
        </authorList>
    </citation>
    <scope>NUCLEOTIDE SEQUENCE</scope>
</reference>
<keyword evidence="3" id="KW-1185">Reference proteome</keyword>
<evidence type="ECO:0000313" key="3">
    <source>
        <dbReference type="Proteomes" id="UP000604046"/>
    </source>
</evidence>
<name>A0A812P9U0_9DINO</name>
<dbReference type="InterPro" id="IPR051130">
    <property type="entry name" value="Mito_struct-func_regulator"/>
</dbReference>
<dbReference type="CDD" id="cd05121">
    <property type="entry name" value="ABC1_ADCK3-like"/>
    <property type="match status" value="1"/>
</dbReference>
<comment type="caution">
    <text evidence="2">The sequence shown here is derived from an EMBL/GenBank/DDBJ whole genome shotgun (WGS) entry which is preliminary data.</text>
</comment>
<accession>A0A812P9U0</accession>
<organism evidence="2 3">
    <name type="scientific">Symbiodinium natans</name>
    <dbReference type="NCBI Taxonomy" id="878477"/>
    <lineage>
        <taxon>Eukaryota</taxon>
        <taxon>Sar</taxon>
        <taxon>Alveolata</taxon>
        <taxon>Dinophyceae</taxon>
        <taxon>Suessiales</taxon>
        <taxon>Symbiodiniaceae</taxon>
        <taxon>Symbiodinium</taxon>
    </lineage>
</organism>
<dbReference type="OrthoDB" id="427480at2759"/>
<dbReference type="InterPro" id="IPR004147">
    <property type="entry name" value="ABC1_dom"/>
</dbReference>
<dbReference type="PANTHER" id="PTHR43173">
    <property type="entry name" value="ABC1 FAMILY PROTEIN"/>
    <property type="match status" value="1"/>
</dbReference>
<proteinExistence type="predicted"/>
<dbReference type="PANTHER" id="PTHR43173:SF3">
    <property type="entry name" value="ABC1 FAMILY PROTEIN"/>
    <property type="match status" value="1"/>
</dbReference>
<dbReference type="AlphaFoldDB" id="A0A812P9U0"/>
<dbReference type="Proteomes" id="UP000604046">
    <property type="component" value="Unassembled WGS sequence"/>
</dbReference>
<dbReference type="EMBL" id="CAJNDS010002113">
    <property type="protein sequence ID" value="CAE7334821.1"/>
    <property type="molecule type" value="Genomic_DNA"/>
</dbReference>
<protein>
    <submittedName>
        <fullName evidence="2">Adck1 protein</fullName>
    </submittedName>
</protein>